<organism evidence="1">
    <name type="scientific">Arion vulgaris</name>
    <dbReference type="NCBI Taxonomy" id="1028688"/>
    <lineage>
        <taxon>Eukaryota</taxon>
        <taxon>Metazoa</taxon>
        <taxon>Spiralia</taxon>
        <taxon>Lophotrochozoa</taxon>
        <taxon>Mollusca</taxon>
        <taxon>Gastropoda</taxon>
        <taxon>Heterobranchia</taxon>
        <taxon>Euthyneura</taxon>
        <taxon>Panpulmonata</taxon>
        <taxon>Eupulmonata</taxon>
        <taxon>Stylommatophora</taxon>
        <taxon>Helicina</taxon>
        <taxon>Arionoidea</taxon>
        <taxon>Arionidae</taxon>
        <taxon>Arion</taxon>
    </lineage>
</organism>
<proteinExistence type="predicted"/>
<reference evidence="1" key="1">
    <citation type="submission" date="2014-12" db="EMBL/GenBank/DDBJ databases">
        <title>Insight into the proteome of Arion vulgaris.</title>
        <authorList>
            <person name="Aradska J."/>
            <person name="Bulat T."/>
            <person name="Smidak R."/>
            <person name="Sarate P."/>
            <person name="Gangsoo J."/>
            <person name="Sialana F."/>
            <person name="Bilban M."/>
            <person name="Lubec G."/>
        </authorList>
    </citation>
    <scope>NUCLEOTIDE SEQUENCE</scope>
    <source>
        <tissue evidence="1">Skin</tissue>
    </source>
</reference>
<gene>
    <name evidence="1" type="primary">ORF93855</name>
</gene>
<dbReference type="AlphaFoldDB" id="A0A0B7A372"/>
<sequence>CKCYRRVLKTPWAEKMALSIQELVLMRKVKYSDKELENKIIKEAFQESSEEKYQGGDGYKISQIS</sequence>
<name>A0A0B7A372_9EUPU</name>
<evidence type="ECO:0000313" key="1">
    <source>
        <dbReference type="EMBL" id="CEK75067.1"/>
    </source>
</evidence>
<accession>A0A0B7A372</accession>
<dbReference type="EMBL" id="HACG01028202">
    <property type="protein sequence ID" value="CEK75067.1"/>
    <property type="molecule type" value="Transcribed_RNA"/>
</dbReference>
<feature type="non-terminal residue" evidence="1">
    <location>
        <position position="1"/>
    </location>
</feature>
<protein>
    <submittedName>
        <fullName evidence="1">Uncharacterized protein</fullName>
    </submittedName>
</protein>